<reference evidence="1" key="1">
    <citation type="journal article" date="2014" name="Int. J. Syst. Evol. Microbiol.">
        <title>Complete genome sequence of Corynebacterium casei LMG S-19264T (=DSM 44701T), isolated from a smear-ripened cheese.</title>
        <authorList>
            <consortium name="US DOE Joint Genome Institute (JGI-PGF)"/>
            <person name="Walter F."/>
            <person name="Albersmeier A."/>
            <person name="Kalinowski J."/>
            <person name="Ruckert C."/>
        </authorList>
    </citation>
    <scope>NUCLEOTIDE SEQUENCE</scope>
    <source>
        <strain evidence="1">CGMCC 1.12506</strain>
    </source>
</reference>
<accession>A0A917DC75</accession>
<dbReference type="AlphaFoldDB" id="A0A917DC75"/>
<sequence length="70" mass="7723">MFTIEQIKAAHSKVKSGADFPAYIQDLKSIGITSYDAFVSDGRTIYKGLNNFQVDSTPKYESLKIATTSN</sequence>
<proteinExistence type="predicted"/>
<reference evidence="1" key="2">
    <citation type="submission" date="2020-09" db="EMBL/GenBank/DDBJ databases">
        <authorList>
            <person name="Sun Q."/>
            <person name="Zhou Y."/>
        </authorList>
    </citation>
    <scope>NUCLEOTIDE SEQUENCE</scope>
    <source>
        <strain evidence="1">CGMCC 1.12506</strain>
    </source>
</reference>
<evidence type="ECO:0008006" key="3">
    <source>
        <dbReference type="Google" id="ProtNLM"/>
    </source>
</evidence>
<name>A0A917DC75_9FLAO</name>
<dbReference type="InterPro" id="IPR036696">
    <property type="entry name" value="YdfO-like_sf"/>
</dbReference>
<dbReference type="Proteomes" id="UP000625735">
    <property type="component" value="Unassembled WGS sequence"/>
</dbReference>
<gene>
    <name evidence="1" type="ORF">GCM10011343_17670</name>
</gene>
<keyword evidence="2" id="KW-1185">Reference proteome</keyword>
<organism evidence="1 2">
    <name type="scientific">Flavobacterium orientale</name>
    <dbReference type="NCBI Taxonomy" id="1756020"/>
    <lineage>
        <taxon>Bacteria</taxon>
        <taxon>Pseudomonadati</taxon>
        <taxon>Bacteroidota</taxon>
        <taxon>Flavobacteriia</taxon>
        <taxon>Flavobacteriales</taxon>
        <taxon>Flavobacteriaceae</taxon>
        <taxon>Flavobacterium</taxon>
    </lineage>
</organism>
<dbReference type="InterPro" id="IPR009833">
    <property type="entry name" value="DUF1398"/>
</dbReference>
<dbReference type="EMBL" id="BMFG01000006">
    <property type="protein sequence ID" value="GGD27930.1"/>
    <property type="molecule type" value="Genomic_DNA"/>
</dbReference>
<protein>
    <recommendedName>
        <fullName evidence="3">Phage envelope protein</fullName>
    </recommendedName>
</protein>
<evidence type="ECO:0000313" key="2">
    <source>
        <dbReference type="Proteomes" id="UP000625735"/>
    </source>
</evidence>
<dbReference type="SUPFAM" id="SSF160419">
    <property type="entry name" value="YdfO-like"/>
    <property type="match status" value="1"/>
</dbReference>
<dbReference type="Pfam" id="PF07166">
    <property type="entry name" value="DUF1398"/>
    <property type="match status" value="1"/>
</dbReference>
<evidence type="ECO:0000313" key="1">
    <source>
        <dbReference type="EMBL" id="GGD27930.1"/>
    </source>
</evidence>
<comment type="caution">
    <text evidence="1">The sequence shown here is derived from an EMBL/GenBank/DDBJ whole genome shotgun (WGS) entry which is preliminary data.</text>
</comment>
<dbReference type="Gene3D" id="3.30.1810.10">
    <property type="entry name" value="YdfO-like"/>
    <property type="match status" value="1"/>
</dbReference>